<accession>A0A017SB28</accession>
<dbReference type="Proteomes" id="UP000019804">
    <property type="component" value="Unassembled WGS sequence"/>
</dbReference>
<dbReference type="OrthoDB" id="273181at2759"/>
<keyword evidence="2" id="KW-0904">Protein phosphatase</keyword>
<dbReference type="RefSeq" id="XP_040637699.1">
    <property type="nucleotide sequence ID" value="XM_040780245.1"/>
</dbReference>
<sequence>MATVVVQQQQALRSSSDITAFNLNRNPTPIPNKHLPVCPTGPSPVSNSPSPDVRENSDEEQVSSLLYPPNAYFQMSRFPPVYTIDIESLADALDHWASQPLPDPSQVFPWLHGLHPRNRLQLGFFTNRKRSLRQAPKCWRGITIVKVGGDLAASRLKGAVAPSEVLAPSGLEFVLPDPQEGFSVRNFQIQTAKLAALSDIIVYGDDDADQNDVLDIAARVATAQHDWKMKNDPKRLAPEFNTFILTKPYLSAGSFREVEERYPSLVAIDSRGEITGQVMDFFLWERLEMYSMTEASEISTNVWQGPTPEYLLKSKPWESARDEGFDLLIEANDLASIPPPHVLNHLERKLKNGPQRLEFPSSGSLMPPSSGPAEQRELDNFVNTVRWVHYLANANGSADESDSEGDIPMVTSSRKPYKILIHGPDGYTESSLLALAYVIYAEGITAKDAWLKLHTEKKRNFFAYPIDVSYLTGIQERLLKESPVTRAPDLSSLSKPSWFDNCDGSFPSRVLPYMYLGSLTHANNPDMLWKLGIRRVLSIGEPLAWSEGDYAKFGSENLMSITEVRDNGIDPLTKEFDRCLEFIREFPSTHKGKARSDSSLGRGKRDGAATLVHCRVGVSRSATICIAEVMASLNLSFPRAYCYVRARRLNVIVQPHLRFVYELLKWEELQLQKRGEPVKRELEWQIVAREIALMNMPYTR</sequence>
<dbReference type="GO" id="GO:0005634">
    <property type="term" value="C:nucleus"/>
    <property type="evidence" value="ECO:0007669"/>
    <property type="project" value="GOC"/>
</dbReference>
<dbReference type="Pfam" id="PF00782">
    <property type="entry name" value="DSPc"/>
    <property type="match status" value="1"/>
</dbReference>
<gene>
    <name evidence="6" type="ORF">EURHEDRAFT_403721</name>
</gene>
<evidence type="ECO:0000259" key="5">
    <source>
        <dbReference type="PROSITE" id="PS50056"/>
    </source>
</evidence>
<keyword evidence="7" id="KW-1185">Reference proteome</keyword>
<evidence type="ECO:0000259" key="4">
    <source>
        <dbReference type="PROSITE" id="PS50054"/>
    </source>
</evidence>
<dbReference type="GO" id="GO:0008138">
    <property type="term" value="F:protein tyrosine/serine/threonine phosphatase activity"/>
    <property type="evidence" value="ECO:0007669"/>
    <property type="project" value="TreeGrafter"/>
</dbReference>
<organism evidence="6 7">
    <name type="scientific">Aspergillus ruber (strain CBS 135680)</name>
    <dbReference type="NCBI Taxonomy" id="1388766"/>
    <lineage>
        <taxon>Eukaryota</taxon>
        <taxon>Fungi</taxon>
        <taxon>Dikarya</taxon>
        <taxon>Ascomycota</taxon>
        <taxon>Pezizomycotina</taxon>
        <taxon>Eurotiomycetes</taxon>
        <taxon>Eurotiomycetidae</taxon>
        <taxon>Eurotiales</taxon>
        <taxon>Aspergillaceae</taxon>
        <taxon>Aspergillus</taxon>
        <taxon>Aspergillus subgen. Aspergillus</taxon>
    </lineage>
</organism>
<dbReference type="InterPro" id="IPR053239">
    <property type="entry name" value="Dual_spec_PTase"/>
</dbReference>
<dbReference type="Gene3D" id="3.90.190.10">
    <property type="entry name" value="Protein tyrosine phosphatase superfamily"/>
    <property type="match status" value="1"/>
</dbReference>
<dbReference type="GeneID" id="63695369"/>
<feature type="region of interest" description="Disordered" evidence="3">
    <location>
        <begin position="17"/>
        <end position="60"/>
    </location>
</feature>
<dbReference type="InterPro" id="IPR000387">
    <property type="entry name" value="Tyr_Pase_dom"/>
</dbReference>
<evidence type="ECO:0000313" key="7">
    <source>
        <dbReference type="Proteomes" id="UP000019804"/>
    </source>
</evidence>
<proteinExistence type="predicted"/>
<reference evidence="7" key="1">
    <citation type="journal article" date="2014" name="Nat. Commun.">
        <title>Genomic adaptations of the halophilic Dead Sea filamentous fungus Eurotium rubrum.</title>
        <authorList>
            <person name="Kis-Papo T."/>
            <person name="Weig A.R."/>
            <person name="Riley R."/>
            <person name="Persoh D."/>
            <person name="Salamov A."/>
            <person name="Sun H."/>
            <person name="Lipzen A."/>
            <person name="Wasser S.P."/>
            <person name="Rambold G."/>
            <person name="Grigoriev I.V."/>
            <person name="Nevo E."/>
        </authorList>
    </citation>
    <scope>NUCLEOTIDE SEQUENCE [LARGE SCALE GENOMIC DNA]</scope>
    <source>
        <strain evidence="7">CBS 135680</strain>
    </source>
</reference>
<dbReference type="InterPro" id="IPR029021">
    <property type="entry name" value="Prot-tyrosine_phosphatase-like"/>
</dbReference>
<feature type="domain" description="Tyrosine-protein phosphatase" evidence="4">
    <location>
        <begin position="506"/>
        <end position="672"/>
    </location>
</feature>
<name>A0A017SB28_ASPRC</name>
<dbReference type="InterPro" id="IPR003595">
    <property type="entry name" value="Tyr_Pase_cat"/>
</dbReference>
<dbReference type="InterPro" id="IPR020422">
    <property type="entry name" value="TYR_PHOSPHATASE_DUAL_dom"/>
</dbReference>
<feature type="domain" description="Tyrosine specific protein phosphatases" evidence="5">
    <location>
        <begin position="580"/>
        <end position="659"/>
    </location>
</feature>
<evidence type="ECO:0000256" key="1">
    <source>
        <dbReference type="ARBA" id="ARBA00022801"/>
    </source>
</evidence>
<evidence type="ECO:0000313" key="6">
    <source>
        <dbReference type="EMBL" id="EYE94011.1"/>
    </source>
</evidence>
<dbReference type="PANTHER" id="PTHR47550:SF1">
    <property type="entry name" value="DUAL SPECIFICITY PROTEIN PHOSPHATASE PPS1"/>
    <property type="match status" value="1"/>
</dbReference>
<dbReference type="AlphaFoldDB" id="A0A017SB28"/>
<keyword evidence="1" id="KW-0378">Hydrolase</keyword>
<dbReference type="PANTHER" id="PTHR47550">
    <property type="entry name" value="DUAL SPECIFICITY PROTEIN PHOSPHATASE PPS1"/>
    <property type="match status" value="1"/>
</dbReference>
<dbReference type="EMBL" id="KK088428">
    <property type="protein sequence ID" value="EYE94011.1"/>
    <property type="molecule type" value="Genomic_DNA"/>
</dbReference>
<evidence type="ECO:0000256" key="2">
    <source>
        <dbReference type="ARBA" id="ARBA00022912"/>
    </source>
</evidence>
<dbReference type="SMART" id="SM00195">
    <property type="entry name" value="DSPc"/>
    <property type="match status" value="1"/>
</dbReference>
<dbReference type="InterPro" id="IPR016130">
    <property type="entry name" value="Tyr_Pase_AS"/>
</dbReference>
<dbReference type="HOGENOM" id="CLU_003560_1_0_1"/>
<dbReference type="FunFam" id="3.90.190.10:FF:000110">
    <property type="entry name" value="PPS1p Protein phosphatase"/>
    <property type="match status" value="1"/>
</dbReference>
<dbReference type="SUPFAM" id="SSF52799">
    <property type="entry name" value="(Phosphotyrosine protein) phosphatases II"/>
    <property type="match status" value="2"/>
</dbReference>
<dbReference type="PROSITE" id="PS50056">
    <property type="entry name" value="TYR_PHOSPHATASE_2"/>
    <property type="match status" value="1"/>
</dbReference>
<protein>
    <submittedName>
        <fullName evidence="6">Uncharacterized protein</fullName>
    </submittedName>
</protein>
<dbReference type="GO" id="GO:0033260">
    <property type="term" value="P:nuclear DNA replication"/>
    <property type="evidence" value="ECO:0007669"/>
    <property type="project" value="TreeGrafter"/>
</dbReference>
<dbReference type="STRING" id="1388766.A0A017SB28"/>
<dbReference type="InterPro" id="IPR000340">
    <property type="entry name" value="Dual-sp_phosphatase_cat-dom"/>
</dbReference>
<evidence type="ECO:0000256" key="3">
    <source>
        <dbReference type="SAM" id="MobiDB-lite"/>
    </source>
</evidence>
<dbReference type="PROSITE" id="PS00383">
    <property type="entry name" value="TYR_PHOSPHATASE_1"/>
    <property type="match status" value="1"/>
</dbReference>
<dbReference type="SMART" id="SM00404">
    <property type="entry name" value="PTPc_motif"/>
    <property type="match status" value="1"/>
</dbReference>
<feature type="compositionally biased region" description="Polar residues" evidence="3">
    <location>
        <begin position="17"/>
        <end position="27"/>
    </location>
</feature>
<dbReference type="PROSITE" id="PS50054">
    <property type="entry name" value="TYR_PHOSPHATASE_DUAL"/>
    <property type="match status" value="1"/>
</dbReference>